<dbReference type="CTD" id="4539"/>
<evidence type="ECO:0000256" key="7">
    <source>
        <dbReference type="ARBA" id="ARBA00023027"/>
    </source>
</evidence>
<evidence type="ECO:0000256" key="3">
    <source>
        <dbReference type="ARBA" id="ARBA00016612"/>
    </source>
</evidence>
<comment type="similarity">
    <text evidence="2">Belongs to the complex I subunit 4L family.</text>
</comment>
<gene>
    <name evidence="12" type="primary">ND4L</name>
</gene>
<feature type="transmembrane region" description="Helical" evidence="11">
    <location>
        <begin position="6"/>
        <end position="22"/>
    </location>
</feature>
<feature type="transmembrane region" description="Helical" evidence="11">
    <location>
        <begin position="29"/>
        <end position="49"/>
    </location>
</feature>
<dbReference type="Gene3D" id="1.10.287.3510">
    <property type="match status" value="1"/>
</dbReference>
<comment type="subcellular location">
    <subcellularLocation>
        <location evidence="1">Membrane</location>
        <topology evidence="1">Multi-pass membrane protein</topology>
    </subcellularLocation>
</comment>
<evidence type="ECO:0000313" key="12">
    <source>
        <dbReference type="EMBL" id="QQQ89059.1"/>
    </source>
</evidence>
<keyword evidence="7" id="KW-0520">NAD</keyword>
<feature type="transmembrane region" description="Helical" evidence="11">
    <location>
        <begin position="55"/>
        <end position="80"/>
    </location>
</feature>
<keyword evidence="12" id="KW-0496">Mitochondrion</keyword>
<proteinExistence type="inferred from homology"/>
<evidence type="ECO:0000256" key="5">
    <source>
        <dbReference type="ARBA" id="ARBA00022967"/>
    </source>
</evidence>
<keyword evidence="6 11" id="KW-1133">Transmembrane helix</keyword>
<organism evidence="12">
    <name type="scientific">Brontispa longissima</name>
    <name type="common">Coconut leaf beetle</name>
    <name type="synonym">Coconut hispine beetle</name>
    <dbReference type="NCBI Taxonomy" id="111217"/>
    <lineage>
        <taxon>Eukaryota</taxon>
        <taxon>Metazoa</taxon>
        <taxon>Ecdysozoa</taxon>
        <taxon>Arthropoda</taxon>
        <taxon>Hexapoda</taxon>
        <taxon>Insecta</taxon>
        <taxon>Pterygota</taxon>
        <taxon>Neoptera</taxon>
        <taxon>Endopterygota</taxon>
        <taxon>Coleoptera</taxon>
        <taxon>Polyphaga</taxon>
        <taxon>Cucujiformia</taxon>
        <taxon>Chrysomeloidea</taxon>
        <taxon>Chrysomelidae</taxon>
        <taxon>Cassidinae</taxon>
        <taxon>Brontispa</taxon>
    </lineage>
</organism>
<evidence type="ECO:0000256" key="6">
    <source>
        <dbReference type="ARBA" id="ARBA00022989"/>
    </source>
</evidence>
<dbReference type="InterPro" id="IPR039428">
    <property type="entry name" value="NUOK/Mnh_C1-like"/>
</dbReference>
<keyword evidence="8 11" id="KW-0472">Membrane</keyword>
<evidence type="ECO:0000256" key="1">
    <source>
        <dbReference type="ARBA" id="ARBA00004141"/>
    </source>
</evidence>
<dbReference type="Pfam" id="PF00420">
    <property type="entry name" value="Oxidored_q2"/>
    <property type="match status" value="1"/>
</dbReference>
<evidence type="ECO:0000256" key="8">
    <source>
        <dbReference type="ARBA" id="ARBA00023136"/>
    </source>
</evidence>
<dbReference type="RefSeq" id="YP_010035831.1">
    <property type="nucleotide sequence ID" value="NC_053935.1"/>
</dbReference>
<dbReference type="GO" id="GO:0008137">
    <property type="term" value="F:NADH dehydrogenase (ubiquinone) activity"/>
    <property type="evidence" value="ECO:0007669"/>
    <property type="project" value="UniProtKB-EC"/>
</dbReference>
<sequence>MKSLYLYALVSSVGGFFSFCLNRKHFLSLLLSLEFLMISLYFLMIQCFMMNEFSVFFMLLYLTISVCEGVLGLSIMVVLVRSMGNDFLMSFSSLW</sequence>
<dbReference type="AlphaFoldDB" id="A0A7T8V7S1"/>
<name>A0A7T8V7S1_BROLO</name>
<evidence type="ECO:0000256" key="11">
    <source>
        <dbReference type="SAM" id="Phobius"/>
    </source>
</evidence>
<evidence type="ECO:0000256" key="2">
    <source>
        <dbReference type="ARBA" id="ARBA00010519"/>
    </source>
</evidence>
<evidence type="ECO:0000256" key="4">
    <source>
        <dbReference type="ARBA" id="ARBA00022692"/>
    </source>
</evidence>
<comment type="catalytic activity">
    <reaction evidence="10">
        <text>a ubiquinone + NADH + 5 H(+)(in) = a ubiquinol + NAD(+) + 4 H(+)(out)</text>
        <dbReference type="Rhea" id="RHEA:29091"/>
        <dbReference type="Rhea" id="RHEA-COMP:9565"/>
        <dbReference type="Rhea" id="RHEA-COMP:9566"/>
        <dbReference type="ChEBI" id="CHEBI:15378"/>
        <dbReference type="ChEBI" id="CHEBI:16389"/>
        <dbReference type="ChEBI" id="CHEBI:17976"/>
        <dbReference type="ChEBI" id="CHEBI:57540"/>
        <dbReference type="ChEBI" id="CHEBI:57945"/>
        <dbReference type="EC" id="7.1.1.2"/>
    </reaction>
</comment>
<geneLocation type="mitochondrion" evidence="12"/>
<dbReference type="GeneID" id="63383694"/>
<keyword evidence="5" id="KW-1278">Translocase</keyword>
<dbReference type="GO" id="GO:0016020">
    <property type="term" value="C:membrane"/>
    <property type="evidence" value="ECO:0007669"/>
    <property type="project" value="UniProtKB-SubCell"/>
</dbReference>
<keyword evidence="4 11" id="KW-0812">Transmembrane</keyword>
<evidence type="ECO:0000256" key="9">
    <source>
        <dbReference type="ARBA" id="ARBA00031586"/>
    </source>
</evidence>
<evidence type="ECO:0000256" key="10">
    <source>
        <dbReference type="ARBA" id="ARBA00049551"/>
    </source>
</evidence>
<dbReference type="EMBL" id="MN052901">
    <property type="protein sequence ID" value="QQQ89059.1"/>
    <property type="molecule type" value="Genomic_DNA"/>
</dbReference>
<reference evidence="12" key="1">
    <citation type="journal article" date="2020" name="Mitochondrial DNA Part B Resour">
        <title>Complete mitochondrial genome of coconut hispine beetle Brontispa longissima (Coleoptera: Chrysomelidae: Cassidinae).</title>
        <authorList>
            <person name="Meng R."/>
            <person name="Ao S."/>
            <person name="Xu W."/>
            <person name="Lv B."/>
            <person name="Cai B."/>
        </authorList>
    </citation>
    <scope>NUCLEOTIDE SEQUENCE</scope>
</reference>
<protein>
    <recommendedName>
        <fullName evidence="3">NADH-ubiquinone oxidoreductase chain 4L</fullName>
    </recommendedName>
    <alternativeName>
        <fullName evidence="9">NADH dehydrogenase subunit 4L</fullName>
    </alternativeName>
</protein>
<accession>A0A7T8V7S1</accession>